<sequence length="200" mass="20719">MPMPGPARSTAPASSPVVLVLASGRGERFAASGGAAHKLRALLHGQPLLEHTLAAVRASGLPWHVEDGGHPGMGDSIAAAVRATAGAPGWLVLPGDLPLIRPDTLRSIASALSGCAVAVPVHRQERGHPVGFAAQCLPGLQALQGERGAASVLRQQAQQGRVRWVEVDDEGTVTDVDTVQDLERAAQILRARKGRGGGRY</sequence>
<evidence type="ECO:0000313" key="3">
    <source>
        <dbReference type="EMBL" id="ABM58308.1"/>
    </source>
</evidence>
<dbReference type="PANTHER" id="PTHR43777:SF1">
    <property type="entry name" value="MOLYBDENUM COFACTOR CYTIDYLYLTRANSFERASE"/>
    <property type="match status" value="1"/>
</dbReference>
<dbReference type="Gene3D" id="3.90.550.10">
    <property type="entry name" value="Spore Coat Polysaccharide Biosynthesis Protein SpsA, Chain A"/>
    <property type="match status" value="2"/>
</dbReference>
<dbReference type="GO" id="GO:0016779">
    <property type="term" value="F:nucleotidyltransferase activity"/>
    <property type="evidence" value="ECO:0007669"/>
    <property type="project" value="UniProtKB-ARBA"/>
</dbReference>
<keyword evidence="4" id="KW-1185">Reference proteome</keyword>
<dbReference type="eggNOG" id="COG2068">
    <property type="taxonomic scope" value="Bacteria"/>
</dbReference>
<dbReference type="HOGENOM" id="CLU_061980_4_1_4"/>
<dbReference type="STRING" id="391735.Veis_2563"/>
<dbReference type="PANTHER" id="PTHR43777">
    <property type="entry name" value="MOLYBDENUM COFACTOR CYTIDYLYLTRANSFERASE"/>
    <property type="match status" value="1"/>
</dbReference>
<dbReference type="KEGG" id="vei:Veis_2563"/>
<proteinExistence type="predicted"/>
<reference evidence="4" key="1">
    <citation type="submission" date="2006-12" db="EMBL/GenBank/DDBJ databases">
        <title>Complete sequence of chromosome 1 of Verminephrobacter eiseniae EF01-2.</title>
        <authorList>
            <person name="Copeland A."/>
            <person name="Lucas S."/>
            <person name="Lapidus A."/>
            <person name="Barry K."/>
            <person name="Detter J.C."/>
            <person name="Glavina del Rio T."/>
            <person name="Dalin E."/>
            <person name="Tice H."/>
            <person name="Pitluck S."/>
            <person name="Chertkov O."/>
            <person name="Brettin T."/>
            <person name="Bruce D."/>
            <person name="Han C."/>
            <person name="Tapia R."/>
            <person name="Gilna P."/>
            <person name="Schmutz J."/>
            <person name="Larimer F."/>
            <person name="Land M."/>
            <person name="Hauser L."/>
            <person name="Kyrpides N."/>
            <person name="Kim E."/>
            <person name="Stahl D."/>
            <person name="Richardson P."/>
        </authorList>
    </citation>
    <scope>NUCLEOTIDE SEQUENCE [LARGE SCALE GENOMIC DNA]</scope>
    <source>
        <strain evidence="4">EF01-2</strain>
    </source>
</reference>
<keyword evidence="1" id="KW-0460">Magnesium</keyword>
<evidence type="ECO:0000256" key="1">
    <source>
        <dbReference type="ARBA" id="ARBA00022842"/>
    </source>
</evidence>
<evidence type="ECO:0000313" key="4">
    <source>
        <dbReference type="Proteomes" id="UP000000374"/>
    </source>
</evidence>
<dbReference type="InterPro" id="IPR025877">
    <property type="entry name" value="MobA-like_NTP_Trfase"/>
</dbReference>
<feature type="domain" description="MobA-like NTP transferase" evidence="2">
    <location>
        <begin position="55"/>
        <end position="157"/>
    </location>
</feature>
<dbReference type="RefSeq" id="WP_011810309.1">
    <property type="nucleotide sequence ID" value="NC_008786.1"/>
</dbReference>
<dbReference type="SUPFAM" id="SSF53448">
    <property type="entry name" value="Nucleotide-diphospho-sugar transferases"/>
    <property type="match status" value="1"/>
</dbReference>
<dbReference type="Proteomes" id="UP000000374">
    <property type="component" value="Chromosome"/>
</dbReference>
<accession>A1WL01</accession>
<dbReference type="InterPro" id="IPR029044">
    <property type="entry name" value="Nucleotide-diphossugar_trans"/>
</dbReference>
<organism evidence="3 4">
    <name type="scientific">Verminephrobacter eiseniae (strain EF01-2)</name>
    <dbReference type="NCBI Taxonomy" id="391735"/>
    <lineage>
        <taxon>Bacteria</taxon>
        <taxon>Pseudomonadati</taxon>
        <taxon>Pseudomonadota</taxon>
        <taxon>Betaproteobacteria</taxon>
        <taxon>Burkholderiales</taxon>
        <taxon>Comamonadaceae</taxon>
        <taxon>Verminephrobacter</taxon>
    </lineage>
</organism>
<dbReference type="EMBL" id="CP000542">
    <property type="protein sequence ID" value="ABM58308.1"/>
    <property type="molecule type" value="Genomic_DNA"/>
</dbReference>
<dbReference type="Pfam" id="PF12804">
    <property type="entry name" value="NTP_transf_3"/>
    <property type="match status" value="1"/>
</dbReference>
<gene>
    <name evidence="3" type="ordered locus">Veis_2563</name>
</gene>
<dbReference type="GeneID" id="76461091"/>
<protein>
    <recommendedName>
        <fullName evidence="2">MobA-like NTP transferase domain-containing protein</fullName>
    </recommendedName>
</protein>
<name>A1WL01_VEREI</name>
<dbReference type="AlphaFoldDB" id="A1WL01"/>
<evidence type="ECO:0000259" key="2">
    <source>
        <dbReference type="Pfam" id="PF12804"/>
    </source>
</evidence>